<dbReference type="PANTHER" id="PTHR11071">
    <property type="entry name" value="PEPTIDYL-PROLYL CIS-TRANS ISOMERASE"/>
    <property type="match status" value="1"/>
</dbReference>
<keyword evidence="2 4" id="KW-0697">Rotamase</keyword>
<comment type="catalytic activity">
    <reaction evidence="1 4">
        <text>[protein]-peptidylproline (omega=180) = [protein]-peptidylproline (omega=0)</text>
        <dbReference type="Rhea" id="RHEA:16237"/>
        <dbReference type="Rhea" id="RHEA-COMP:10747"/>
        <dbReference type="Rhea" id="RHEA-COMP:10748"/>
        <dbReference type="ChEBI" id="CHEBI:83833"/>
        <dbReference type="ChEBI" id="CHEBI:83834"/>
        <dbReference type="EC" id="5.2.1.8"/>
    </reaction>
</comment>
<dbReference type="InterPro" id="IPR002130">
    <property type="entry name" value="Cyclophilin-type_PPIase_dom"/>
</dbReference>
<evidence type="ECO:0000256" key="2">
    <source>
        <dbReference type="ARBA" id="ARBA00023110"/>
    </source>
</evidence>
<evidence type="ECO:0000256" key="4">
    <source>
        <dbReference type="RuleBase" id="RU363019"/>
    </source>
</evidence>
<comment type="similarity">
    <text evidence="4">Belongs to the cyclophilin-type PPIase family.</text>
</comment>
<dbReference type="GO" id="GO:0003755">
    <property type="term" value="F:peptidyl-prolyl cis-trans isomerase activity"/>
    <property type="evidence" value="ECO:0007669"/>
    <property type="project" value="UniProtKB-UniRule"/>
</dbReference>
<evidence type="ECO:0000313" key="6">
    <source>
        <dbReference type="EMBL" id="OBA27088.1"/>
    </source>
</evidence>
<dbReference type="Proteomes" id="UP000092321">
    <property type="component" value="Unassembled WGS sequence"/>
</dbReference>
<name>A0A1B7TEG1_9ASCO</name>
<dbReference type="AlphaFoldDB" id="A0A1B7TEG1"/>
<dbReference type="EC" id="5.2.1.8" evidence="4"/>
<dbReference type="Pfam" id="PF00160">
    <property type="entry name" value="Pro_isomerase"/>
    <property type="match status" value="1"/>
</dbReference>
<evidence type="ECO:0000256" key="1">
    <source>
        <dbReference type="ARBA" id="ARBA00000971"/>
    </source>
</evidence>
<dbReference type="GO" id="GO:0005783">
    <property type="term" value="C:endoplasmic reticulum"/>
    <property type="evidence" value="ECO:0007669"/>
    <property type="project" value="TreeGrafter"/>
</dbReference>
<keyword evidence="4" id="KW-0732">Signal</keyword>
<dbReference type="OrthoDB" id="193499at2759"/>
<dbReference type="PROSITE" id="PS50072">
    <property type="entry name" value="CSA_PPIASE_2"/>
    <property type="match status" value="1"/>
</dbReference>
<reference evidence="7" key="1">
    <citation type="journal article" date="2016" name="Proc. Natl. Acad. Sci. U.S.A.">
        <title>Comparative genomics of biotechnologically important yeasts.</title>
        <authorList>
            <person name="Riley R."/>
            <person name="Haridas S."/>
            <person name="Wolfe K.H."/>
            <person name="Lopes M.R."/>
            <person name="Hittinger C.T."/>
            <person name="Goeker M."/>
            <person name="Salamov A.A."/>
            <person name="Wisecaver J.H."/>
            <person name="Long T.M."/>
            <person name="Calvey C.H."/>
            <person name="Aerts A.L."/>
            <person name="Barry K.W."/>
            <person name="Choi C."/>
            <person name="Clum A."/>
            <person name="Coughlan A.Y."/>
            <person name="Deshpande S."/>
            <person name="Douglass A.P."/>
            <person name="Hanson S.J."/>
            <person name="Klenk H.-P."/>
            <person name="LaButti K.M."/>
            <person name="Lapidus A."/>
            <person name="Lindquist E.A."/>
            <person name="Lipzen A.M."/>
            <person name="Meier-Kolthoff J.P."/>
            <person name="Ohm R.A."/>
            <person name="Otillar R.P."/>
            <person name="Pangilinan J.L."/>
            <person name="Peng Y."/>
            <person name="Rokas A."/>
            <person name="Rosa C.A."/>
            <person name="Scheuner C."/>
            <person name="Sibirny A.A."/>
            <person name="Slot J.C."/>
            <person name="Stielow J.B."/>
            <person name="Sun H."/>
            <person name="Kurtzman C.P."/>
            <person name="Blackwell M."/>
            <person name="Grigoriev I.V."/>
            <person name="Jeffries T.W."/>
        </authorList>
    </citation>
    <scope>NUCLEOTIDE SEQUENCE [LARGE SCALE GENOMIC DNA]</scope>
    <source>
        <strain evidence="7">NRRL Y-1626</strain>
    </source>
</reference>
<dbReference type="PRINTS" id="PR00153">
    <property type="entry name" value="CSAPPISMRASE"/>
</dbReference>
<feature type="domain" description="PPIase cyclophilin-type" evidence="5">
    <location>
        <begin position="32"/>
        <end position="197"/>
    </location>
</feature>
<accession>A0A1B7TEG1</accession>
<comment type="caution">
    <text evidence="6">The sequence shown here is derived from an EMBL/GenBank/DDBJ whole genome shotgun (WGS) entry which is preliminary data.</text>
</comment>
<dbReference type="GO" id="GO:0016018">
    <property type="term" value="F:cyclosporin A binding"/>
    <property type="evidence" value="ECO:0007669"/>
    <property type="project" value="TreeGrafter"/>
</dbReference>
<evidence type="ECO:0000256" key="3">
    <source>
        <dbReference type="ARBA" id="ARBA00023235"/>
    </source>
</evidence>
<keyword evidence="3 4" id="KW-0413">Isomerase</keyword>
<evidence type="ECO:0000259" key="5">
    <source>
        <dbReference type="PROSITE" id="PS50072"/>
    </source>
</evidence>
<proteinExistence type="inferred from homology"/>
<dbReference type="SUPFAM" id="SSF50891">
    <property type="entry name" value="Cyclophilin-like"/>
    <property type="match status" value="1"/>
</dbReference>
<dbReference type="InterPro" id="IPR029000">
    <property type="entry name" value="Cyclophilin-like_dom_sf"/>
</dbReference>
<comment type="function">
    <text evidence="4">PPIases accelerate the folding of proteins. It catalyzes the cis-trans isomerization of proline imidic peptide bonds in oligopeptides.</text>
</comment>
<dbReference type="GO" id="GO:0000324">
    <property type="term" value="C:fungal-type vacuole"/>
    <property type="evidence" value="ECO:0007669"/>
    <property type="project" value="TreeGrafter"/>
</dbReference>
<dbReference type="Gene3D" id="2.40.100.10">
    <property type="entry name" value="Cyclophilin-like"/>
    <property type="match status" value="1"/>
</dbReference>
<dbReference type="PANTHER" id="PTHR11071:SF561">
    <property type="entry name" value="PEPTIDYL-PROLYL CIS-TRANS ISOMERASE D-RELATED"/>
    <property type="match status" value="1"/>
</dbReference>
<evidence type="ECO:0000313" key="7">
    <source>
        <dbReference type="Proteomes" id="UP000092321"/>
    </source>
</evidence>
<dbReference type="GO" id="GO:0006457">
    <property type="term" value="P:protein folding"/>
    <property type="evidence" value="ECO:0007669"/>
    <property type="project" value="TreeGrafter"/>
</dbReference>
<keyword evidence="7" id="KW-1185">Reference proteome</keyword>
<dbReference type="EMBL" id="LXPE01000011">
    <property type="protein sequence ID" value="OBA27088.1"/>
    <property type="molecule type" value="Genomic_DNA"/>
</dbReference>
<sequence length="216" mass="24125">MKLFSLISIFYSLLVAIRFASAGEPKVETKGFLTIKHGDDIKGNITLGLYDSVTPKTVSNFKALLTTQDSSKGLINSTSNRIISKFMAQFGFLNGDRSANYHIYQDEYPNPKGFPDEEEGLALKHNKYQLSMANRGKNTNSCQFFITFEATPWLDGGYVVFGEVVDGFDVVDYLNNEVETARGDQPVKEIKVIACGIIEKPEEQNDESLIENLDEL</sequence>
<feature type="chain" id="PRO_5008447696" description="Peptidyl-prolyl cis-trans isomerase" evidence="4">
    <location>
        <begin position="23"/>
        <end position="216"/>
    </location>
</feature>
<gene>
    <name evidence="6" type="ORF">HANVADRAFT_52624</name>
</gene>
<protein>
    <recommendedName>
        <fullName evidence="4">Peptidyl-prolyl cis-trans isomerase</fullName>
        <shortName evidence="4">PPIase</shortName>
        <ecNumber evidence="4">5.2.1.8</ecNumber>
    </recommendedName>
</protein>
<organism evidence="6 7">
    <name type="scientific">Hanseniaspora valbyensis NRRL Y-1626</name>
    <dbReference type="NCBI Taxonomy" id="766949"/>
    <lineage>
        <taxon>Eukaryota</taxon>
        <taxon>Fungi</taxon>
        <taxon>Dikarya</taxon>
        <taxon>Ascomycota</taxon>
        <taxon>Saccharomycotina</taxon>
        <taxon>Saccharomycetes</taxon>
        <taxon>Saccharomycodales</taxon>
        <taxon>Saccharomycodaceae</taxon>
        <taxon>Hanseniaspora</taxon>
    </lineage>
</organism>
<feature type="signal peptide" evidence="4">
    <location>
        <begin position="1"/>
        <end position="22"/>
    </location>
</feature>